<proteinExistence type="predicted"/>
<dbReference type="STRING" id="3988.B9RJP8"/>
<dbReference type="InterPro" id="IPR045864">
    <property type="entry name" value="aa-tRNA-synth_II/BPL/LPL"/>
</dbReference>
<keyword evidence="1" id="KW-0436">Ligase</keyword>
<dbReference type="InterPro" id="IPR002317">
    <property type="entry name" value="Ser-tRNA-ligase_type_1"/>
</dbReference>
<keyword evidence="2" id="KW-1185">Reference proteome</keyword>
<dbReference type="AlphaFoldDB" id="B9RJP8"/>
<dbReference type="GO" id="GO:0004828">
    <property type="term" value="F:serine-tRNA ligase activity"/>
    <property type="evidence" value="ECO:0007669"/>
    <property type="project" value="UniProtKB-EC"/>
</dbReference>
<accession>B9RJP8</accession>
<gene>
    <name evidence="1" type="ORF">RCOM_1037400</name>
</gene>
<dbReference type="InParanoid" id="B9RJP8"/>
<sequence length="184" mass="20738">MASADLGAPAFRKSDVEAWMPDYQSRRLGIRYRPLDPTLRNPKKGKSSLAPTKFVHTLNETACAVPRMLICLLENYQQEDGSVVIPEPLRPFMGGRKLLIYTGYQEIESSSAMHPVLKSAKDHEMPGHHSTDYQLHCSNWLEAKVYLSGVALELGSIFLLQVSNSTKSCPCLEKDESRWSYHIN</sequence>
<evidence type="ECO:0000313" key="1">
    <source>
        <dbReference type="EMBL" id="EEF48550.1"/>
    </source>
</evidence>
<reference evidence="2" key="1">
    <citation type="journal article" date="2010" name="Nat. Biotechnol.">
        <title>Draft genome sequence of the oilseed species Ricinus communis.</title>
        <authorList>
            <person name="Chan A.P."/>
            <person name="Crabtree J."/>
            <person name="Zhao Q."/>
            <person name="Lorenzi H."/>
            <person name="Orvis J."/>
            <person name="Puiu D."/>
            <person name="Melake-Berhan A."/>
            <person name="Jones K.M."/>
            <person name="Redman J."/>
            <person name="Chen G."/>
            <person name="Cahoon E.B."/>
            <person name="Gedil M."/>
            <person name="Stanke M."/>
            <person name="Haas B.J."/>
            <person name="Wortman J.R."/>
            <person name="Fraser-Liggett C.M."/>
            <person name="Ravel J."/>
            <person name="Rabinowicz P.D."/>
        </authorList>
    </citation>
    <scope>NUCLEOTIDE SEQUENCE [LARGE SCALE GENOMIC DNA]</scope>
    <source>
        <strain evidence="2">cv. Hale</strain>
    </source>
</reference>
<protein>
    <submittedName>
        <fullName evidence="1">Seryl-tRNA synthetase, putative</fullName>
        <ecNumber evidence="1">6.1.1.11</ecNumber>
    </submittedName>
</protein>
<dbReference type="eggNOG" id="KOG2509">
    <property type="taxonomic scope" value="Eukaryota"/>
</dbReference>
<name>B9RJP8_RICCO</name>
<dbReference type="GO" id="GO:0006434">
    <property type="term" value="P:seryl-tRNA aminoacylation"/>
    <property type="evidence" value="ECO:0007669"/>
    <property type="project" value="InterPro"/>
</dbReference>
<dbReference type="PANTHER" id="PTHR11778">
    <property type="entry name" value="SERYL-TRNA SYNTHETASE"/>
    <property type="match status" value="1"/>
</dbReference>
<evidence type="ECO:0000313" key="2">
    <source>
        <dbReference type="Proteomes" id="UP000008311"/>
    </source>
</evidence>
<dbReference type="SUPFAM" id="SSF55681">
    <property type="entry name" value="Class II aaRS and biotin synthetases"/>
    <property type="match status" value="1"/>
</dbReference>
<organism evidence="1 2">
    <name type="scientific">Ricinus communis</name>
    <name type="common">Castor bean</name>
    <dbReference type="NCBI Taxonomy" id="3988"/>
    <lineage>
        <taxon>Eukaryota</taxon>
        <taxon>Viridiplantae</taxon>
        <taxon>Streptophyta</taxon>
        <taxon>Embryophyta</taxon>
        <taxon>Tracheophyta</taxon>
        <taxon>Spermatophyta</taxon>
        <taxon>Magnoliopsida</taxon>
        <taxon>eudicotyledons</taxon>
        <taxon>Gunneridae</taxon>
        <taxon>Pentapetalae</taxon>
        <taxon>rosids</taxon>
        <taxon>fabids</taxon>
        <taxon>Malpighiales</taxon>
        <taxon>Euphorbiaceae</taxon>
        <taxon>Acalyphoideae</taxon>
        <taxon>Acalypheae</taxon>
        <taxon>Ricinus</taxon>
    </lineage>
</organism>
<dbReference type="EMBL" id="EQ973783">
    <property type="protein sequence ID" value="EEF48550.1"/>
    <property type="molecule type" value="Genomic_DNA"/>
</dbReference>
<dbReference type="GO" id="GO:0005524">
    <property type="term" value="F:ATP binding"/>
    <property type="evidence" value="ECO:0007669"/>
    <property type="project" value="InterPro"/>
</dbReference>
<dbReference type="Gene3D" id="3.30.930.10">
    <property type="entry name" value="Bira Bifunctional Protein, Domain 2"/>
    <property type="match status" value="1"/>
</dbReference>
<dbReference type="Proteomes" id="UP000008311">
    <property type="component" value="Unassembled WGS sequence"/>
</dbReference>
<dbReference type="EC" id="6.1.1.11" evidence="1"/>